<evidence type="ECO:0000259" key="1">
    <source>
        <dbReference type="PROSITE" id="PS50943"/>
    </source>
</evidence>
<evidence type="ECO:0000313" key="3">
    <source>
        <dbReference type="Proteomes" id="UP001186159"/>
    </source>
</evidence>
<accession>A0ABD5GTF1</accession>
<dbReference type="SUPFAM" id="SSF47413">
    <property type="entry name" value="lambda repressor-like DNA-binding domains"/>
    <property type="match status" value="1"/>
</dbReference>
<name>A0ABD5GTF1_9LACT</name>
<evidence type="ECO:0000313" key="2">
    <source>
        <dbReference type="EMBL" id="MDV2619445.1"/>
    </source>
</evidence>
<organism evidence="2 3">
    <name type="scientific">Lactococcus lactis</name>
    <dbReference type="NCBI Taxonomy" id="1358"/>
    <lineage>
        <taxon>Bacteria</taxon>
        <taxon>Bacillati</taxon>
        <taxon>Bacillota</taxon>
        <taxon>Bacilli</taxon>
        <taxon>Lactobacillales</taxon>
        <taxon>Streptococcaceae</taxon>
        <taxon>Lactococcus</taxon>
    </lineage>
</organism>
<dbReference type="AlphaFoldDB" id="A0ABD5GTF1"/>
<dbReference type="Proteomes" id="UP001186159">
    <property type="component" value="Unassembled WGS sequence"/>
</dbReference>
<dbReference type="InterPro" id="IPR001387">
    <property type="entry name" value="Cro/C1-type_HTH"/>
</dbReference>
<reference evidence="2 3" key="1">
    <citation type="submission" date="2023-10" db="EMBL/GenBank/DDBJ databases">
        <title>Production of high quality cheese from raw caw milk (raw cheese).</title>
        <authorList>
            <person name="Samouris G."/>
        </authorList>
    </citation>
    <scope>NUCLEOTIDE SEQUENCE [LARGE SCALE GENOMIC DNA]</scope>
    <source>
        <strain evidence="2 3">MRS-5</strain>
    </source>
</reference>
<dbReference type="InterPro" id="IPR010982">
    <property type="entry name" value="Lambda_DNA-bd_dom_sf"/>
</dbReference>
<dbReference type="EMBL" id="JAWHVN010000053">
    <property type="protein sequence ID" value="MDV2619445.1"/>
    <property type="molecule type" value="Genomic_DNA"/>
</dbReference>
<gene>
    <name evidence="2" type="ORF">RZO27_09985</name>
</gene>
<protein>
    <submittedName>
        <fullName evidence="2">Helix-turn-helix transcriptional regulator</fullName>
    </submittedName>
</protein>
<feature type="domain" description="HTH cro/C1-type" evidence="1">
    <location>
        <begin position="6"/>
        <end position="68"/>
    </location>
</feature>
<dbReference type="CDD" id="cd00093">
    <property type="entry name" value="HTH_XRE"/>
    <property type="match status" value="1"/>
</dbReference>
<proteinExistence type="predicted"/>
<dbReference type="Gene3D" id="1.10.260.40">
    <property type="entry name" value="lambda repressor-like DNA-binding domains"/>
    <property type="match status" value="1"/>
</dbReference>
<dbReference type="SMART" id="SM00530">
    <property type="entry name" value="HTH_XRE"/>
    <property type="match status" value="1"/>
</dbReference>
<dbReference type="RefSeq" id="WP_308859415.1">
    <property type="nucleotide sequence ID" value="NZ_JAVFYY010000003.1"/>
</dbReference>
<sequence>MIKNRIKELRSSANPKITLKELSEKLREKGLLFTDSQLSQYEQGNRSPRNDDIWRALAEIFDVSVPYLTGFTNIKNEETQGFNTVEEFEEYRQKIFNNHKYNPHAGAELKQTFGSGKSLKKIEIIETDIKERYKEVANNLVRDLSDENNEKWLEYGRLLIQEQKLKEKL</sequence>
<comment type="caution">
    <text evidence="2">The sequence shown here is derived from an EMBL/GenBank/DDBJ whole genome shotgun (WGS) entry which is preliminary data.</text>
</comment>
<dbReference type="PROSITE" id="PS50943">
    <property type="entry name" value="HTH_CROC1"/>
    <property type="match status" value="1"/>
</dbReference>